<evidence type="ECO:0000259" key="1">
    <source>
        <dbReference type="Pfam" id="PF13358"/>
    </source>
</evidence>
<dbReference type="EMBL" id="DSPX01000185">
    <property type="protein sequence ID" value="HGG02452.1"/>
    <property type="molecule type" value="Genomic_DNA"/>
</dbReference>
<accession>A0A7C3VIU5</accession>
<sequence>MIFLDETAFWVGMIREMARSECGQKAFCLIPFYKGRKMTLIGAISSRRVVAKKAMIGSMKSEDFLDFVANDLVPQLKPGDVVVMDNLNIHKREGVAELIANAGARSRVFTTILTRLQSN</sequence>
<gene>
    <name evidence="2" type="ORF">ENR15_17855</name>
</gene>
<dbReference type="PANTHER" id="PTHR46564:SF1">
    <property type="entry name" value="TRANSPOSASE"/>
    <property type="match status" value="1"/>
</dbReference>
<dbReference type="InterPro" id="IPR036397">
    <property type="entry name" value="RNaseH_sf"/>
</dbReference>
<comment type="caution">
    <text evidence="2">The sequence shown here is derived from an EMBL/GenBank/DDBJ whole genome shotgun (WGS) entry which is preliminary data.</text>
</comment>
<evidence type="ECO:0000313" key="2">
    <source>
        <dbReference type="EMBL" id="HGG02452.1"/>
    </source>
</evidence>
<dbReference type="GO" id="GO:0003676">
    <property type="term" value="F:nucleic acid binding"/>
    <property type="evidence" value="ECO:0007669"/>
    <property type="project" value="InterPro"/>
</dbReference>
<dbReference type="InterPro" id="IPR038717">
    <property type="entry name" value="Tc1-like_DDE_dom"/>
</dbReference>
<organism evidence="2">
    <name type="scientific">Planktothricoides sp. SpSt-374</name>
    <dbReference type="NCBI Taxonomy" id="2282167"/>
    <lineage>
        <taxon>Bacteria</taxon>
        <taxon>Bacillati</taxon>
        <taxon>Cyanobacteriota</taxon>
        <taxon>Cyanophyceae</taxon>
        <taxon>Oscillatoriophycideae</taxon>
        <taxon>Oscillatoriales</taxon>
        <taxon>Oscillatoriaceae</taxon>
        <taxon>Planktothricoides</taxon>
    </lineage>
</organism>
<dbReference type="Pfam" id="PF13358">
    <property type="entry name" value="DDE_3"/>
    <property type="match status" value="1"/>
</dbReference>
<reference evidence="2" key="1">
    <citation type="journal article" date="2020" name="mSystems">
        <title>Genome- and Community-Level Interaction Insights into Carbon Utilization and Element Cycling Functions of Hydrothermarchaeota in Hydrothermal Sediment.</title>
        <authorList>
            <person name="Zhou Z."/>
            <person name="Liu Y."/>
            <person name="Xu W."/>
            <person name="Pan J."/>
            <person name="Luo Z.H."/>
            <person name="Li M."/>
        </authorList>
    </citation>
    <scope>NUCLEOTIDE SEQUENCE [LARGE SCALE GENOMIC DNA]</scope>
    <source>
        <strain evidence="2">SpSt-374</strain>
    </source>
</reference>
<dbReference type="AlphaFoldDB" id="A0A7C3VIU5"/>
<proteinExistence type="predicted"/>
<feature type="domain" description="Tc1-like transposase DDE" evidence="1">
    <location>
        <begin position="1"/>
        <end position="104"/>
    </location>
</feature>
<name>A0A7C3VIU5_9CYAN</name>
<protein>
    <recommendedName>
        <fullName evidence="1">Tc1-like transposase DDE domain-containing protein</fullName>
    </recommendedName>
</protein>
<dbReference type="PANTHER" id="PTHR46564">
    <property type="entry name" value="TRANSPOSASE"/>
    <property type="match status" value="1"/>
</dbReference>
<dbReference type="Gene3D" id="3.30.420.10">
    <property type="entry name" value="Ribonuclease H-like superfamily/Ribonuclease H"/>
    <property type="match status" value="1"/>
</dbReference>